<dbReference type="InterPro" id="IPR017972">
    <property type="entry name" value="Cyt_P450_CS"/>
</dbReference>
<evidence type="ECO:0000256" key="10">
    <source>
        <dbReference type="PIRSR" id="PIRSR602403-1"/>
    </source>
</evidence>
<dbReference type="Pfam" id="PF00067">
    <property type="entry name" value="p450"/>
    <property type="match status" value="1"/>
</dbReference>
<evidence type="ECO:0000256" key="4">
    <source>
        <dbReference type="ARBA" id="ARBA00022617"/>
    </source>
</evidence>
<evidence type="ECO:0000256" key="6">
    <source>
        <dbReference type="ARBA" id="ARBA00022723"/>
    </source>
</evidence>
<comment type="cofactor">
    <cofactor evidence="1 10">
        <name>heme</name>
        <dbReference type="ChEBI" id="CHEBI:30413"/>
    </cofactor>
</comment>
<keyword evidence="11" id="KW-0503">Monooxygenase</keyword>
<dbReference type="PRINTS" id="PR00465">
    <property type="entry name" value="EP450IV"/>
</dbReference>
<evidence type="ECO:0000256" key="3">
    <source>
        <dbReference type="ARBA" id="ARBA00010617"/>
    </source>
</evidence>
<keyword evidence="4 10" id="KW-0349">Heme</keyword>
<dbReference type="AlphaFoldDB" id="A0A834E8V2"/>
<dbReference type="GO" id="GO:0005506">
    <property type="term" value="F:iron ion binding"/>
    <property type="evidence" value="ECO:0007669"/>
    <property type="project" value="InterPro"/>
</dbReference>
<keyword evidence="6 10" id="KW-0479">Metal-binding</keyword>
<dbReference type="InterPro" id="IPR002403">
    <property type="entry name" value="Cyt_P450_E_grp-IV"/>
</dbReference>
<gene>
    <name evidence="12" type="ORF">HJG60_003565</name>
</gene>
<evidence type="ECO:0000256" key="11">
    <source>
        <dbReference type="RuleBase" id="RU000461"/>
    </source>
</evidence>
<evidence type="ECO:0000256" key="1">
    <source>
        <dbReference type="ARBA" id="ARBA00001971"/>
    </source>
</evidence>
<dbReference type="InterPro" id="IPR036396">
    <property type="entry name" value="Cyt_P450_sf"/>
</dbReference>
<dbReference type="GO" id="GO:0020037">
    <property type="term" value="F:heme binding"/>
    <property type="evidence" value="ECO:0007669"/>
    <property type="project" value="InterPro"/>
</dbReference>
<comment type="similarity">
    <text evidence="3 11">Belongs to the cytochrome P450 family.</text>
</comment>
<protein>
    <submittedName>
        <fullName evidence="12">Cytochrome P450 family 4 subfamily X member 1</fullName>
    </submittedName>
</protein>
<dbReference type="GO" id="GO:0044281">
    <property type="term" value="P:small molecule metabolic process"/>
    <property type="evidence" value="ECO:0007669"/>
    <property type="project" value="UniProtKB-ARBA"/>
</dbReference>
<comment type="subcellular location">
    <subcellularLocation>
        <location evidence="2">Membrane</location>
        <topology evidence="2">Single-pass membrane protein</topology>
    </subcellularLocation>
</comment>
<dbReference type="PANTHER" id="PTHR24291:SF63">
    <property type="entry name" value="CYTOCHROME P450 4X1-RELATED"/>
    <property type="match status" value="1"/>
</dbReference>
<evidence type="ECO:0000256" key="9">
    <source>
        <dbReference type="ARBA" id="ARBA00023136"/>
    </source>
</evidence>
<accession>A0A834E8V2</accession>
<keyword evidence="9" id="KW-0472">Membrane</keyword>
<keyword evidence="7" id="KW-1133">Transmembrane helix</keyword>
<evidence type="ECO:0000256" key="7">
    <source>
        <dbReference type="ARBA" id="ARBA00022989"/>
    </source>
</evidence>
<keyword evidence="5" id="KW-0812">Transmembrane</keyword>
<dbReference type="PANTHER" id="PTHR24291">
    <property type="entry name" value="CYTOCHROME P450 FAMILY 4"/>
    <property type="match status" value="1"/>
</dbReference>
<evidence type="ECO:0000313" key="13">
    <source>
        <dbReference type="Proteomes" id="UP000664940"/>
    </source>
</evidence>
<proteinExistence type="inferred from homology"/>
<sequence length="183" mass="20791">MPGRDQGHPGEWIFYHLVDNSHILVSWSNGHKNRDQLGEMPYTTMCIKESLRLIPTVTAISRELRKPITFPDGRSLPAGMTVVLSIWGLHRNPAIWENPKVFDPSRFSPENYSKRHTHSFLPFSTGSRNCIGQHFAMTELKVAIALILLHFKVAPDPTRHPSPSVQVLLKPKNGIHLYLKKIS</sequence>
<dbReference type="Proteomes" id="UP000664940">
    <property type="component" value="Unassembled WGS sequence"/>
</dbReference>
<evidence type="ECO:0000313" key="12">
    <source>
        <dbReference type="EMBL" id="KAF6108161.1"/>
    </source>
</evidence>
<name>A0A834E8V2_9CHIR</name>
<dbReference type="SUPFAM" id="SSF48264">
    <property type="entry name" value="Cytochrome P450"/>
    <property type="match status" value="1"/>
</dbReference>
<evidence type="ECO:0000256" key="8">
    <source>
        <dbReference type="ARBA" id="ARBA00023004"/>
    </source>
</evidence>
<dbReference type="InterPro" id="IPR050196">
    <property type="entry name" value="Cytochrome_P450_Monoox"/>
</dbReference>
<dbReference type="PROSITE" id="PS00086">
    <property type="entry name" value="CYTOCHROME_P450"/>
    <property type="match status" value="1"/>
</dbReference>
<dbReference type="GO" id="GO:0004497">
    <property type="term" value="F:monooxygenase activity"/>
    <property type="evidence" value="ECO:0007669"/>
    <property type="project" value="UniProtKB-KW"/>
</dbReference>
<dbReference type="EMBL" id="JABVXQ010000005">
    <property type="protein sequence ID" value="KAF6108161.1"/>
    <property type="molecule type" value="Genomic_DNA"/>
</dbReference>
<feature type="binding site" description="axial binding residue" evidence="10">
    <location>
        <position position="130"/>
    </location>
    <ligand>
        <name>heme</name>
        <dbReference type="ChEBI" id="CHEBI:30413"/>
    </ligand>
    <ligandPart>
        <name>Fe</name>
        <dbReference type="ChEBI" id="CHEBI:18248"/>
    </ligandPart>
</feature>
<dbReference type="GO" id="GO:0016705">
    <property type="term" value="F:oxidoreductase activity, acting on paired donors, with incorporation or reduction of molecular oxygen"/>
    <property type="evidence" value="ECO:0007669"/>
    <property type="project" value="InterPro"/>
</dbReference>
<dbReference type="Gene3D" id="1.10.630.10">
    <property type="entry name" value="Cytochrome P450"/>
    <property type="match status" value="1"/>
</dbReference>
<reference evidence="12 13" key="1">
    <citation type="journal article" date="2020" name="Nature">
        <title>Six reference-quality genomes reveal evolution of bat adaptations.</title>
        <authorList>
            <person name="Jebb D."/>
            <person name="Huang Z."/>
            <person name="Pippel M."/>
            <person name="Hughes G.M."/>
            <person name="Lavrichenko K."/>
            <person name="Devanna P."/>
            <person name="Winkler S."/>
            <person name="Jermiin L.S."/>
            <person name="Skirmuntt E.C."/>
            <person name="Katzourakis A."/>
            <person name="Burkitt-Gray L."/>
            <person name="Ray D.A."/>
            <person name="Sullivan K.A.M."/>
            <person name="Roscito J.G."/>
            <person name="Kirilenko B.M."/>
            <person name="Davalos L.M."/>
            <person name="Corthals A.P."/>
            <person name="Power M.L."/>
            <person name="Jones G."/>
            <person name="Ransome R.D."/>
            <person name="Dechmann D.K.N."/>
            <person name="Locatelli A.G."/>
            <person name="Puechmaille S.J."/>
            <person name="Fedrigo O."/>
            <person name="Jarvis E.D."/>
            <person name="Hiller M."/>
            <person name="Vernes S.C."/>
            <person name="Myers E.W."/>
            <person name="Teeling E.C."/>
        </authorList>
    </citation>
    <scope>NUCLEOTIDE SEQUENCE [LARGE SCALE GENOMIC DNA]</scope>
    <source>
        <strain evidence="12">Bat1K_MPI-CBG_1</strain>
    </source>
</reference>
<comment type="caution">
    <text evidence="12">The sequence shown here is derived from an EMBL/GenBank/DDBJ whole genome shotgun (WGS) entry which is preliminary data.</text>
</comment>
<dbReference type="PRINTS" id="PR00385">
    <property type="entry name" value="P450"/>
</dbReference>
<dbReference type="InterPro" id="IPR001128">
    <property type="entry name" value="Cyt_P450"/>
</dbReference>
<evidence type="ECO:0000256" key="5">
    <source>
        <dbReference type="ARBA" id="ARBA00022692"/>
    </source>
</evidence>
<keyword evidence="8 10" id="KW-0408">Iron</keyword>
<evidence type="ECO:0000256" key="2">
    <source>
        <dbReference type="ARBA" id="ARBA00004167"/>
    </source>
</evidence>
<keyword evidence="11" id="KW-0560">Oxidoreductase</keyword>
<dbReference type="GO" id="GO:0016020">
    <property type="term" value="C:membrane"/>
    <property type="evidence" value="ECO:0007669"/>
    <property type="project" value="UniProtKB-SubCell"/>
</dbReference>
<organism evidence="12 13">
    <name type="scientific">Phyllostomus discolor</name>
    <name type="common">pale spear-nosed bat</name>
    <dbReference type="NCBI Taxonomy" id="89673"/>
    <lineage>
        <taxon>Eukaryota</taxon>
        <taxon>Metazoa</taxon>
        <taxon>Chordata</taxon>
        <taxon>Craniata</taxon>
        <taxon>Vertebrata</taxon>
        <taxon>Euteleostomi</taxon>
        <taxon>Mammalia</taxon>
        <taxon>Eutheria</taxon>
        <taxon>Laurasiatheria</taxon>
        <taxon>Chiroptera</taxon>
        <taxon>Yangochiroptera</taxon>
        <taxon>Phyllostomidae</taxon>
        <taxon>Phyllostominae</taxon>
        <taxon>Phyllostomus</taxon>
    </lineage>
</organism>